<keyword evidence="3" id="KW-1185">Reference proteome</keyword>
<gene>
    <name evidence="2" type="ORF">V22_05620</name>
</gene>
<dbReference type="KEGG" id="chya:V22_05620"/>
<dbReference type="Gene3D" id="3.40.50.1820">
    <property type="entry name" value="alpha/beta hydrolase"/>
    <property type="match status" value="1"/>
</dbReference>
<dbReference type="PANTHER" id="PTHR31497:SF0">
    <property type="entry name" value="AUTOCRINE PROLIFERATION REPRESSOR PROTEIN A"/>
    <property type="match status" value="1"/>
</dbReference>
<feature type="transmembrane region" description="Helical" evidence="1">
    <location>
        <begin position="30"/>
        <end position="49"/>
    </location>
</feature>
<proteinExistence type="predicted"/>
<sequence length="466" mass="52267">MTTNRDSHLTVRHIRLLPIHISFTRKGPNMLLRALLILAICFSAGFLPAEELPQIPDSLKNYVEREEDVYNWELSDSDVSALGTVSKLSLVSQTWQGHEWSHVLEVFEANGITQRSSVLLLVVGGRNGREPKYNRSIGLTVSSLCDAPVAVIHQVPNQPLLGNRVEDDLISETWLKYLETGDENWPLLFPMVKSAVKAMDAVQEFAQTKWNEEVSGFVITGASKRGWTSWLTPVVDKRVIATAPIVIDMLNLPAQIGHQLNTWGTFSEQITDYTRKGLVKKPDGTPEPPRSAALRSMMDPYTYRYSIQIPKLIVVGTNDPYWVVDAANLYWDGLTGPKYMRQIPNAGHGLGDGKLTAVQTIAMFFRQVVAKQPLPDMNWEFQNSGNTLSLLMSSDPPPNSVKLWSAHADKRDFRKAEWKSKTVDPTDGKYNAQTEAPETGHVAIYGELQFDYQGFPYSFTTLVFVD</sequence>
<dbReference type="PANTHER" id="PTHR31497">
    <property type="entry name" value="AUTOCRINE PROLIFERATION REPRESSOR PROTEIN A"/>
    <property type="match status" value="1"/>
</dbReference>
<dbReference type="InterPro" id="IPR029058">
    <property type="entry name" value="AB_hydrolase_fold"/>
</dbReference>
<keyword evidence="1" id="KW-0812">Transmembrane</keyword>
<reference evidence="2 3" key="1">
    <citation type="submission" date="2019-02" db="EMBL/GenBank/DDBJ databases">
        <title>Deep-cultivation of Planctomycetes and their phenomic and genomic characterization uncovers novel biology.</title>
        <authorList>
            <person name="Wiegand S."/>
            <person name="Jogler M."/>
            <person name="Boedeker C."/>
            <person name="Pinto D."/>
            <person name="Vollmers J."/>
            <person name="Rivas-Marin E."/>
            <person name="Kohn T."/>
            <person name="Peeters S.H."/>
            <person name="Heuer A."/>
            <person name="Rast P."/>
            <person name="Oberbeckmann S."/>
            <person name="Bunk B."/>
            <person name="Jeske O."/>
            <person name="Meyerdierks A."/>
            <person name="Storesund J.E."/>
            <person name="Kallscheuer N."/>
            <person name="Luecker S."/>
            <person name="Lage O.M."/>
            <person name="Pohl T."/>
            <person name="Merkel B.J."/>
            <person name="Hornburger P."/>
            <person name="Mueller R.-W."/>
            <person name="Bruemmer F."/>
            <person name="Labrenz M."/>
            <person name="Spormann A.M."/>
            <person name="Op den Camp H."/>
            <person name="Overmann J."/>
            <person name="Amann R."/>
            <person name="Jetten M.S.M."/>
            <person name="Mascher T."/>
            <person name="Medema M.H."/>
            <person name="Devos D.P."/>
            <person name="Kaster A.-K."/>
            <person name="Ovreas L."/>
            <person name="Rohde M."/>
            <person name="Galperin M.Y."/>
            <person name="Jogler C."/>
        </authorList>
    </citation>
    <scope>NUCLEOTIDE SEQUENCE [LARGE SCALE GENOMIC DNA]</scope>
    <source>
        <strain evidence="2 3">V22</strain>
    </source>
</reference>
<evidence type="ECO:0000256" key="1">
    <source>
        <dbReference type="SAM" id="Phobius"/>
    </source>
</evidence>
<dbReference type="InterPro" id="IPR009199">
    <property type="entry name" value="PhoPQ-act_pathogen-rel_PqaA"/>
</dbReference>
<evidence type="ECO:0000313" key="2">
    <source>
        <dbReference type="EMBL" id="QDT63341.1"/>
    </source>
</evidence>
<accession>A0A517T4R7</accession>
<keyword evidence="1" id="KW-1133">Transmembrane helix</keyword>
<evidence type="ECO:0000313" key="3">
    <source>
        <dbReference type="Proteomes" id="UP000319976"/>
    </source>
</evidence>
<organism evidence="2 3">
    <name type="scientific">Calycomorphotria hydatis</name>
    <dbReference type="NCBI Taxonomy" id="2528027"/>
    <lineage>
        <taxon>Bacteria</taxon>
        <taxon>Pseudomonadati</taxon>
        <taxon>Planctomycetota</taxon>
        <taxon>Planctomycetia</taxon>
        <taxon>Planctomycetales</taxon>
        <taxon>Planctomycetaceae</taxon>
        <taxon>Calycomorphotria</taxon>
    </lineage>
</organism>
<name>A0A517T4R7_9PLAN</name>
<keyword evidence="1" id="KW-0472">Membrane</keyword>
<dbReference type="Proteomes" id="UP000319976">
    <property type="component" value="Chromosome"/>
</dbReference>
<protein>
    <submittedName>
        <fullName evidence="2">PhoPQ-activated pathogenicity-related protein</fullName>
    </submittedName>
</protein>
<dbReference type="Pfam" id="PF10142">
    <property type="entry name" value="PhoPQ_related"/>
    <property type="match status" value="1"/>
</dbReference>
<dbReference type="EMBL" id="CP036316">
    <property type="protein sequence ID" value="QDT63341.1"/>
    <property type="molecule type" value="Genomic_DNA"/>
</dbReference>
<dbReference type="AlphaFoldDB" id="A0A517T4R7"/>
<dbReference type="SUPFAM" id="SSF53474">
    <property type="entry name" value="alpha/beta-Hydrolases"/>
    <property type="match status" value="1"/>
</dbReference>